<dbReference type="AlphaFoldDB" id="A0A9D4E0I0"/>
<gene>
    <name evidence="2" type="ORF">DPMN_171530</name>
</gene>
<proteinExistence type="predicted"/>
<accession>A0A9D4E0I0</accession>
<comment type="caution">
    <text evidence="2">The sequence shown here is derived from an EMBL/GenBank/DDBJ whole genome shotgun (WGS) entry which is preliminary data.</text>
</comment>
<evidence type="ECO:0000313" key="3">
    <source>
        <dbReference type="Proteomes" id="UP000828390"/>
    </source>
</evidence>
<protein>
    <submittedName>
        <fullName evidence="2">Uncharacterized protein</fullName>
    </submittedName>
</protein>
<feature type="chain" id="PRO_5039227833" evidence="1">
    <location>
        <begin position="24"/>
        <end position="70"/>
    </location>
</feature>
<feature type="signal peptide" evidence="1">
    <location>
        <begin position="1"/>
        <end position="23"/>
    </location>
</feature>
<dbReference type="Proteomes" id="UP000828390">
    <property type="component" value="Unassembled WGS sequence"/>
</dbReference>
<organism evidence="2 3">
    <name type="scientific">Dreissena polymorpha</name>
    <name type="common">Zebra mussel</name>
    <name type="synonym">Mytilus polymorpha</name>
    <dbReference type="NCBI Taxonomy" id="45954"/>
    <lineage>
        <taxon>Eukaryota</taxon>
        <taxon>Metazoa</taxon>
        <taxon>Spiralia</taxon>
        <taxon>Lophotrochozoa</taxon>
        <taxon>Mollusca</taxon>
        <taxon>Bivalvia</taxon>
        <taxon>Autobranchia</taxon>
        <taxon>Heteroconchia</taxon>
        <taxon>Euheterodonta</taxon>
        <taxon>Imparidentia</taxon>
        <taxon>Neoheterodontei</taxon>
        <taxon>Myida</taxon>
        <taxon>Dreissenoidea</taxon>
        <taxon>Dreissenidae</taxon>
        <taxon>Dreissena</taxon>
    </lineage>
</organism>
<evidence type="ECO:0000256" key="1">
    <source>
        <dbReference type="SAM" id="SignalP"/>
    </source>
</evidence>
<reference evidence="2" key="2">
    <citation type="submission" date="2020-11" db="EMBL/GenBank/DDBJ databases">
        <authorList>
            <person name="McCartney M.A."/>
            <person name="Auch B."/>
            <person name="Kono T."/>
            <person name="Mallez S."/>
            <person name="Becker A."/>
            <person name="Gohl D.M."/>
            <person name="Silverstein K.A.T."/>
            <person name="Koren S."/>
            <person name="Bechman K.B."/>
            <person name="Herman A."/>
            <person name="Abrahante J.E."/>
            <person name="Garbe J."/>
        </authorList>
    </citation>
    <scope>NUCLEOTIDE SEQUENCE</scope>
    <source>
        <strain evidence="2">Duluth1</strain>
        <tissue evidence="2">Whole animal</tissue>
    </source>
</reference>
<reference evidence="2" key="1">
    <citation type="journal article" date="2019" name="bioRxiv">
        <title>The Genome of the Zebra Mussel, Dreissena polymorpha: A Resource for Invasive Species Research.</title>
        <authorList>
            <person name="McCartney M.A."/>
            <person name="Auch B."/>
            <person name="Kono T."/>
            <person name="Mallez S."/>
            <person name="Zhang Y."/>
            <person name="Obille A."/>
            <person name="Becker A."/>
            <person name="Abrahante J.E."/>
            <person name="Garbe J."/>
            <person name="Badalamenti J.P."/>
            <person name="Herman A."/>
            <person name="Mangelson H."/>
            <person name="Liachko I."/>
            <person name="Sullivan S."/>
            <person name="Sone E.D."/>
            <person name="Koren S."/>
            <person name="Silverstein K.A.T."/>
            <person name="Beckman K.B."/>
            <person name="Gohl D.M."/>
        </authorList>
    </citation>
    <scope>NUCLEOTIDE SEQUENCE</scope>
    <source>
        <strain evidence="2">Duluth1</strain>
        <tissue evidence="2">Whole animal</tissue>
    </source>
</reference>
<keyword evidence="3" id="KW-1185">Reference proteome</keyword>
<evidence type="ECO:0000313" key="2">
    <source>
        <dbReference type="EMBL" id="KAH3770246.1"/>
    </source>
</evidence>
<dbReference type="EMBL" id="JAIWYP010000009">
    <property type="protein sequence ID" value="KAH3770246.1"/>
    <property type="molecule type" value="Genomic_DNA"/>
</dbReference>
<keyword evidence="1" id="KW-0732">Signal</keyword>
<sequence>MRAGGLAGWLAGWRAGWLAGGLAEQACKGFIFMPPFEEEGVYCFAPVGRSVGRRPGADQGGIGRGVLSRR</sequence>
<name>A0A9D4E0I0_DREPO</name>